<accession>A0A382MBC3</accession>
<protein>
    <recommendedName>
        <fullName evidence="2">Fe2OG dioxygenase domain-containing protein</fullName>
    </recommendedName>
</protein>
<sequence length="322" mass="36447">MSLTKQEVRHFKEEGYLVKSGIYSQADMLPLKNAINGIVESESRRMKEEGVIEEIYEREGFETRLACIYEDNAKAGRSICHAVMGKGGGGFSGPGIFEMIRHPGLVSCISSLVGPDVVGSSVYRIRTKMPHYNHGEVPWHQDSGYFLAHCDRFMIVTCWIPLVDATIKNGCLYVLPRAHKNGILRHYTGGHAGFLEIVDEDLPARDPVPIEMEAGGALFLTNLTPHSSYTNSSNQVRWSIDLRYQGKEAPNNVDEPPETYTPERDAVTMACYPPEADFVIKDKEHPENQVETAEHFRQVRERYEKARPFMPGRGWTQMERKK</sequence>
<dbReference type="Pfam" id="PF05721">
    <property type="entry name" value="PhyH"/>
    <property type="match status" value="1"/>
</dbReference>
<dbReference type="AlphaFoldDB" id="A0A382MBC3"/>
<dbReference type="EMBL" id="UINC01092348">
    <property type="protein sequence ID" value="SVC45848.1"/>
    <property type="molecule type" value="Genomic_DNA"/>
</dbReference>
<dbReference type="Gene3D" id="2.60.120.620">
    <property type="entry name" value="q2cbj1_9rhob like domain"/>
    <property type="match status" value="1"/>
</dbReference>
<dbReference type="PANTHER" id="PTHR20883:SF14">
    <property type="entry name" value="PHYTANOYL-COA DIOXYGENASE"/>
    <property type="match status" value="1"/>
</dbReference>
<dbReference type="SUPFAM" id="SSF51197">
    <property type="entry name" value="Clavaminate synthase-like"/>
    <property type="match status" value="1"/>
</dbReference>
<evidence type="ECO:0000313" key="1">
    <source>
        <dbReference type="EMBL" id="SVC45848.1"/>
    </source>
</evidence>
<dbReference type="InterPro" id="IPR008775">
    <property type="entry name" value="Phytyl_CoA_dOase-like"/>
</dbReference>
<evidence type="ECO:0008006" key="2">
    <source>
        <dbReference type="Google" id="ProtNLM"/>
    </source>
</evidence>
<proteinExistence type="predicted"/>
<name>A0A382MBC3_9ZZZZ</name>
<reference evidence="1" key="1">
    <citation type="submission" date="2018-05" db="EMBL/GenBank/DDBJ databases">
        <authorList>
            <person name="Lanie J.A."/>
            <person name="Ng W.-L."/>
            <person name="Kazmierczak K.M."/>
            <person name="Andrzejewski T.M."/>
            <person name="Davidsen T.M."/>
            <person name="Wayne K.J."/>
            <person name="Tettelin H."/>
            <person name="Glass J.I."/>
            <person name="Rusch D."/>
            <person name="Podicherti R."/>
            <person name="Tsui H.-C.T."/>
            <person name="Winkler M.E."/>
        </authorList>
    </citation>
    <scope>NUCLEOTIDE SEQUENCE</scope>
</reference>
<dbReference type="PANTHER" id="PTHR20883">
    <property type="entry name" value="PHYTANOYL-COA DIOXYGENASE DOMAIN CONTAINING 1"/>
    <property type="match status" value="1"/>
</dbReference>
<gene>
    <name evidence="1" type="ORF">METZ01_LOCUS298702</name>
</gene>
<organism evidence="1">
    <name type="scientific">marine metagenome</name>
    <dbReference type="NCBI Taxonomy" id="408172"/>
    <lineage>
        <taxon>unclassified sequences</taxon>
        <taxon>metagenomes</taxon>
        <taxon>ecological metagenomes</taxon>
    </lineage>
</organism>